<dbReference type="Proteomes" id="UP000266328">
    <property type="component" value="Unassembled WGS sequence"/>
</dbReference>
<proteinExistence type="predicted"/>
<gene>
    <name evidence="1" type="ORF">SMC7_06690</name>
</gene>
<evidence type="ECO:0000313" key="2">
    <source>
        <dbReference type="Proteomes" id="UP000266328"/>
    </source>
</evidence>
<name>A0A398CQE3_9BACT</name>
<sequence length="159" mass="17755">MWRRTTMRLELQKLNIEQGSSQSFAFEETSVGDLPGIALLEPVTGQFVLSNLGIGYQFSGSFSARVSQLCVRCLDPVVEDVEFDVNETYLLNGEEDPDQEDMFALESDVLDVSDVVRQNLLIEVTEFPLCKEDCKGLCPECGANLNLTVCPHQKSLEEK</sequence>
<keyword evidence="2" id="KW-1185">Reference proteome</keyword>
<dbReference type="EMBL" id="QXIS01000034">
    <property type="protein sequence ID" value="RIE05616.1"/>
    <property type="molecule type" value="Genomic_DNA"/>
</dbReference>
<accession>A0A398CQE3</accession>
<protein>
    <submittedName>
        <fullName evidence="1">DUF177 domain-containing protein</fullName>
    </submittedName>
</protein>
<evidence type="ECO:0000313" key="1">
    <source>
        <dbReference type="EMBL" id="RIE05616.1"/>
    </source>
</evidence>
<dbReference type="OrthoDB" id="9790372at2"/>
<dbReference type="PANTHER" id="PTHR34374">
    <property type="entry name" value="LARGE RIBOSOMAL RNA SUBUNIT ACCUMULATION PROTEIN YCED HOMOLOG 1, CHLOROPLASTIC"/>
    <property type="match status" value="1"/>
</dbReference>
<comment type="caution">
    <text evidence="1">The sequence shown here is derived from an EMBL/GenBank/DDBJ whole genome shotgun (WGS) entry which is preliminary data.</text>
</comment>
<dbReference type="AlphaFoldDB" id="A0A398CQE3"/>
<dbReference type="InterPro" id="IPR003772">
    <property type="entry name" value="YceD"/>
</dbReference>
<organism evidence="1 2">
    <name type="scientific">Candidatus Cryosericum terrychapinii</name>
    <dbReference type="NCBI Taxonomy" id="2290919"/>
    <lineage>
        <taxon>Bacteria</taxon>
        <taxon>Pseudomonadati</taxon>
        <taxon>Caldisericota/Cryosericota group</taxon>
        <taxon>Candidatus Cryosericota</taxon>
        <taxon>Candidatus Cryosericia</taxon>
        <taxon>Candidatus Cryosericales</taxon>
        <taxon>Candidatus Cryosericaceae</taxon>
        <taxon>Candidatus Cryosericum</taxon>
    </lineage>
</organism>
<reference evidence="1 2" key="1">
    <citation type="submission" date="2018-09" db="EMBL/GenBank/DDBJ databases">
        <title>Discovery and Ecogenomic Context for Candidatus Cryosericales, a Global Caldiserica Order Active in Thawing Permafrost.</title>
        <authorList>
            <person name="Martinez M.A."/>
            <person name="Woodcroft B.J."/>
            <person name="Ignacio Espinoza J.C."/>
            <person name="Zayed A."/>
            <person name="Singleton C.M."/>
            <person name="Boyd J."/>
            <person name="Li Y.-F."/>
            <person name="Purvine S."/>
            <person name="Maughan H."/>
            <person name="Hodgkins S.B."/>
            <person name="Anderson D."/>
            <person name="Sederholm M."/>
            <person name="Temperton B."/>
            <person name="Saleska S.R."/>
            <person name="Tyson G.W."/>
            <person name="Rich V.I."/>
        </authorList>
    </citation>
    <scope>NUCLEOTIDE SEQUENCE [LARGE SCALE GENOMIC DNA]</scope>
    <source>
        <strain evidence="1 2">SMC7</strain>
    </source>
</reference>
<dbReference type="PANTHER" id="PTHR34374:SF1">
    <property type="entry name" value="LARGE RIBOSOMAL RNA SUBUNIT ACCUMULATION PROTEIN YCED HOMOLOG 1, CHLOROPLASTIC"/>
    <property type="match status" value="1"/>
</dbReference>
<dbReference type="Pfam" id="PF02620">
    <property type="entry name" value="YceD"/>
    <property type="match status" value="1"/>
</dbReference>